<feature type="domain" description="TonB-dependent receptor plug" evidence="9">
    <location>
        <begin position="114"/>
        <end position="221"/>
    </location>
</feature>
<keyword evidence="11" id="KW-1185">Reference proteome</keyword>
<dbReference type="EMBL" id="CP046401">
    <property type="protein sequence ID" value="QGY44115.1"/>
    <property type="molecule type" value="Genomic_DNA"/>
</dbReference>
<dbReference type="Gene3D" id="2.40.170.20">
    <property type="entry name" value="TonB-dependent receptor, beta-barrel domain"/>
    <property type="match status" value="1"/>
</dbReference>
<dbReference type="InterPro" id="IPR023997">
    <property type="entry name" value="TonB-dep_OMP_SusC/RagA_CS"/>
</dbReference>
<sequence length="1051" mass="115387">MRKLLFIVMALILGTSSLLAQTKQITGKVTSAADGAPIPGASIVVRGTTIGTVTNVDGDFTLNVPENETLVVSFVGMKTVEIPITVQAVYNVSLQNDVIGMEEVMVVAYGTAKKESFTGSAEVIDNESLQKRPVSDISKALEGQVSGVQVTSGSGQPGEGAEIVIRGFGSLNSSNNPLYVVDGVPFDGNLNSINPGDIESMTILKDASAGALYGSRGANGVVVITTKKGQSKELSVEFKASYGLASRAIKPYETLSTADFIEASFQGYKNNLIYTGGVHPDLAGQMAVEAMKGSTGIFGADEMYNPYDMPVSELIDPETGQVNPSANLLYESDWLGEITNDNATRQEYQLYLNGGSERSQIFASVAYHKTEGILKTTDFERISGRIGAELEPKEWFKYGGNVNFSKTETNYLGYENTTSNSNVWYSAQFMAPIYPIYVQDEQGNPVLSELGEKQFDYGKTRPAGANPNWNPVATLYEDAYETTADNLSGRFHVNFLGTGVNSTLEGLSLSANVGFDYINTNQTVYWNPDFGNASSVGGLLDLVNKRDLSYTVNELLRYEKDFGKHSINILAGHEFYKLVVNELEGQKTGFPYSGIKELAPGSTISLLTSFEDNYAIESFLSNLTYDFADKYYLSASFRTDGSSRFHKDYRWGQFWSLGGSWRVSEENFMQTLSFVDNLKLKASYGKQGNDKIGTFYGWQSLYNLDWANANLNGALLSSLENTSIKWEENNNFNVGLEGILWNRVEFGLEYYQRRTVDMLMEKPLATSLGFDSYWANVGEMLNSGLEFNTTVSVVTSNNFNWSANLNLTTLKNEIVALDGETDQIVDGNLIQRVGEEINSYYLAQSAGVDITTGAQLYWVYDTDDNGNPGEPYISSDYQKASQSKKISGSRIPDFFGAFGSNFTIYKNFDLSFMTTFSVGGEIRDGVYTGLLNPTYIGTNYAANIKRAWRKPGDVTDIPRIQNGTGFSRPLTDAQLIDASYFAIKNITFGYTLPKSVLQSVGIESLRAYVALDNVALFSHLQGMNPQHNFTGSTSFSYSPVRTSLLGVELKF</sequence>
<proteinExistence type="inferred from homology"/>
<dbReference type="FunFam" id="2.170.130.10:FF:000003">
    <property type="entry name" value="SusC/RagA family TonB-linked outer membrane protein"/>
    <property type="match status" value="1"/>
</dbReference>
<dbReference type="GO" id="GO:0009279">
    <property type="term" value="C:cell outer membrane"/>
    <property type="evidence" value="ECO:0007669"/>
    <property type="project" value="UniProtKB-SubCell"/>
</dbReference>
<accession>A0A6I6JMJ8</accession>
<dbReference type="SUPFAM" id="SSF56935">
    <property type="entry name" value="Porins"/>
    <property type="match status" value="1"/>
</dbReference>
<evidence type="ECO:0000313" key="11">
    <source>
        <dbReference type="Proteomes" id="UP000428260"/>
    </source>
</evidence>
<name>A0A6I6JMJ8_9BACT</name>
<feature type="signal peptide" evidence="8">
    <location>
        <begin position="1"/>
        <end position="20"/>
    </location>
</feature>
<keyword evidence="6 7" id="KW-0998">Cell outer membrane</keyword>
<evidence type="ECO:0000256" key="7">
    <source>
        <dbReference type="PROSITE-ProRule" id="PRU01360"/>
    </source>
</evidence>
<evidence type="ECO:0000256" key="4">
    <source>
        <dbReference type="ARBA" id="ARBA00022692"/>
    </source>
</evidence>
<dbReference type="InterPro" id="IPR012910">
    <property type="entry name" value="Plug_dom"/>
</dbReference>
<dbReference type="Pfam" id="PF07715">
    <property type="entry name" value="Plug"/>
    <property type="match status" value="1"/>
</dbReference>
<dbReference type="InterPro" id="IPR008969">
    <property type="entry name" value="CarboxyPept-like_regulatory"/>
</dbReference>
<evidence type="ECO:0000256" key="1">
    <source>
        <dbReference type="ARBA" id="ARBA00004571"/>
    </source>
</evidence>
<dbReference type="InterPro" id="IPR037066">
    <property type="entry name" value="Plug_dom_sf"/>
</dbReference>
<reference evidence="10 11" key="1">
    <citation type="submission" date="2019-11" db="EMBL/GenBank/DDBJ databases">
        <authorList>
            <person name="Zheng R.K."/>
            <person name="Sun C.M."/>
        </authorList>
    </citation>
    <scope>NUCLEOTIDE SEQUENCE [LARGE SCALE GENOMIC DNA]</scope>
    <source>
        <strain evidence="10 11">WC007</strain>
    </source>
</reference>
<dbReference type="NCBIfam" id="TIGR04057">
    <property type="entry name" value="SusC_RagA_signa"/>
    <property type="match status" value="1"/>
</dbReference>
<dbReference type="NCBIfam" id="TIGR04056">
    <property type="entry name" value="OMP_RagA_SusC"/>
    <property type="match status" value="1"/>
</dbReference>
<evidence type="ECO:0000256" key="3">
    <source>
        <dbReference type="ARBA" id="ARBA00022452"/>
    </source>
</evidence>
<evidence type="ECO:0000256" key="5">
    <source>
        <dbReference type="ARBA" id="ARBA00023136"/>
    </source>
</evidence>
<dbReference type="Pfam" id="PF13715">
    <property type="entry name" value="CarbopepD_reg_2"/>
    <property type="match status" value="1"/>
</dbReference>
<dbReference type="Gene3D" id="2.170.130.10">
    <property type="entry name" value="TonB-dependent receptor, plug domain"/>
    <property type="match status" value="1"/>
</dbReference>
<dbReference type="SUPFAM" id="SSF49464">
    <property type="entry name" value="Carboxypeptidase regulatory domain-like"/>
    <property type="match status" value="1"/>
</dbReference>
<gene>
    <name evidence="10" type="ORF">GM418_10730</name>
</gene>
<keyword evidence="8" id="KW-0732">Signal</keyword>
<protein>
    <submittedName>
        <fullName evidence="10">SusC/RagA family TonB-linked outer membrane protein</fullName>
    </submittedName>
</protein>
<dbReference type="PROSITE" id="PS52016">
    <property type="entry name" value="TONB_DEPENDENT_REC_3"/>
    <property type="match status" value="1"/>
</dbReference>
<dbReference type="RefSeq" id="WP_158865912.1">
    <property type="nucleotide sequence ID" value="NZ_CP046401.1"/>
</dbReference>
<dbReference type="InterPro" id="IPR023996">
    <property type="entry name" value="TonB-dep_OMP_SusC/RagA"/>
</dbReference>
<evidence type="ECO:0000256" key="2">
    <source>
        <dbReference type="ARBA" id="ARBA00022448"/>
    </source>
</evidence>
<evidence type="ECO:0000259" key="9">
    <source>
        <dbReference type="Pfam" id="PF07715"/>
    </source>
</evidence>
<comment type="similarity">
    <text evidence="7">Belongs to the TonB-dependent receptor family.</text>
</comment>
<keyword evidence="2 7" id="KW-0813">Transport</keyword>
<dbReference type="KEGG" id="mcos:GM418_10730"/>
<organism evidence="10 11">
    <name type="scientific">Maribellus comscasis</name>
    <dbReference type="NCBI Taxonomy" id="2681766"/>
    <lineage>
        <taxon>Bacteria</taxon>
        <taxon>Pseudomonadati</taxon>
        <taxon>Bacteroidota</taxon>
        <taxon>Bacteroidia</taxon>
        <taxon>Marinilabiliales</taxon>
        <taxon>Prolixibacteraceae</taxon>
        <taxon>Maribellus</taxon>
    </lineage>
</organism>
<dbReference type="Proteomes" id="UP000428260">
    <property type="component" value="Chromosome"/>
</dbReference>
<dbReference type="InterPro" id="IPR039426">
    <property type="entry name" value="TonB-dep_rcpt-like"/>
</dbReference>
<feature type="chain" id="PRO_5026341531" evidence="8">
    <location>
        <begin position="21"/>
        <end position="1051"/>
    </location>
</feature>
<evidence type="ECO:0000256" key="6">
    <source>
        <dbReference type="ARBA" id="ARBA00023237"/>
    </source>
</evidence>
<dbReference type="AlphaFoldDB" id="A0A6I6JMJ8"/>
<keyword evidence="5 7" id="KW-0472">Membrane</keyword>
<keyword evidence="4 7" id="KW-0812">Transmembrane</keyword>
<evidence type="ECO:0000313" key="10">
    <source>
        <dbReference type="EMBL" id="QGY44115.1"/>
    </source>
</evidence>
<evidence type="ECO:0000256" key="8">
    <source>
        <dbReference type="SAM" id="SignalP"/>
    </source>
</evidence>
<dbReference type="InterPro" id="IPR036942">
    <property type="entry name" value="Beta-barrel_TonB_sf"/>
</dbReference>
<dbReference type="Gene3D" id="2.60.40.1120">
    <property type="entry name" value="Carboxypeptidase-like, regulatory domain"/>
    <property type="match status" value="1"/>
</dbReference>
<keyword evidence="3 7" id="KW-1134">Transmembrane beta strand</keyword>
<comment type="subcellular location">
    <subcellularLocation>
        <location evidence="1 7">Cell outer membrane</location>
        <topology evidence="1 7">Multi-pass membrane protein</topology>
    </subcellularLocation>
</comment>